<feature type="domain" description="HAMP" evidence="11">
    <location>
        <begin position="333"/>
        <end position="386"/>
    </location>
</feature>
<dbReference type="InterPro" id="IPR004089">
    <property type="entry name" value="MCPsignal_dom"/>
</dbReference>
<dbReference type="Gene3D" id="1.10.287.950">
    <property type="entry name" value="Methyl-accepting chemotaxis protein"/>
    <property type="match status" value="1"/>
</dbReference>
<dbReference type="PANTHER" id="PTHR32089:SF119">
    <property type="entry name" value="METHYL-ACCEPTING CHEMOTAXIS PROTEIN CTPL"/>
    <property type="match status" value="1"/>
</dbReference>
<dbReference type="Pfam" id="PF00015">
    <property type="entry name" value="MCPsignal"/>
    <property type="match status" value="1"/>
</dbReference>
<evidence type="ECO:0000313" key="12">
    <source>
        <dbReference type="EMBL" id="KXX65172.1"/>
    </source>
</evidence>
<feature type="domain" description="Methyl-accepting transducer" evidence="10">
    <location>
        <begin position="391"/>
        <end position="627"/>
    </location>
</feature>
<dbReference type="CDD" id="cd06225">
    <property type="entry name" value="HAMP"/>
    <property type="match status" value="1"/>
</dbReference>
<evidence type="ECO:0000313" key="13">
    <source>
        <dbReference type="Proteomes" id="UP000075766"/>
    </source>
</evidence>
<evidence type="ECO:0000256" key="5">
    <source>
        <dbReference type="ARBA" id="ARBA00023224"/>
    </source>
</evidence>
<dbReference type="PANTHER" id="PTHR32089">
    <property type="entry name" value="METHYL-ACCEPTING CHEMOTAXIS PROTEIN MCPB"/>
    <property type="match status" value="1"/>
</dbReference>
<keyword evidence="8" id="KW-0175">Coiled coil</keyword>
<feature type="coiled-coil region" evidence="8">
    <location>
        <begin position="553"/>
        <end position="619"/>
    </location>
</feature>
<keyword evidence="4 9" id="KW-0472">Membrane</keyword>
<dbReference type="EMBL" id="LSYU01000038">
    <property type="protein sequence ID" value="KXX65172.1"/>
    <property type="molecule type" value="Genomic_DNA"/>
</dbReference>
<keyword evidence="13" id="KW-1185">Reference proteome</keyword>
<evidence type="ECO:0000259" key="11">
    <source>
        <dbReference type="PROSITE" id="PS50885"/>
    </source>
</evidence>
<dbReference type="InterPro" id="IPR013587">
    <property type="entry name" value="Nitrate/nitrite_sensing"/>
</dbReference>
<evidence type="ECO:0000256" key="6">
    <source>
        <dbReference type="ARBA" id="ARBA00029447"/>
    </source>
</evidence>
<organism evidence="12 13">
    <name type="scientific">Marichromatium gracile</name>
    <name type="common">Chromatium gracile</name>
    <dbReference type="NCBI Taxonomy" id="1048"/>
    <lineage>
        <taxon>Bacteria</taxon>
        <taxon>Pseudomonadati</taxon>
        <taxon>Pseudomonadota</taxon>
        <taxon>Gammaproteobacteria</taxon>
        <taxon>Chromatiales</taxon>
        <taxon>Chromatiaceae</taxon>
        <taxon>Marichromatium</taxon>
    </lineage>
</organism>
<evidence type="ECO:0000256" key="8">
    <source>
        <dbReference type="SAM" id="Coils"/>
    </source>
</evidence>
<keyword evidence="3 9" id="KW-1133">Transmembrane helix</keyword>
<protein>
    <submittedName>
        <fullName evidence="12">Chemotaxis protein</fullName>
    </submittedName>
</protein>
<reference evidence="12 13" key="1">
    <citation type="submission" date="2016-02" db="EMBL/GenBank/DDBJ databases">
        <title>Genome sequence of Marichromatium gracile YL-28, a purple sulfur bacterium.</title>
        <authorList>
            <person name="Zhao C."/>
            <person name="Hong X."/>
            <person name="Chen S."/>
            <person name="Yang S."/>
        </authorList>
    </citation>
    <scope>NUCLEOTIDE SEQUENCE [LARGE SCALE GENOMIC DNA]</scope>
    <source>
        <strain evidence="12 13">YL28</strain>
    </source>
</reference>
<evidence type="ECO:0000256" key="4">
    <source>
        <dbReference type="ARBA" id="ARBA00023136"/>
    </source>
</evidence>
<dbReference type="InterPro" id="IPR003660">
    <property type="entry name" value="HAMP_dom"/>
</dbReference>
<evidence type="ECO:0000256" key="3">
    <source>
        <dbReference type="ARBA" id="ARBA00022989"/>
    </source>
</evidence>
<comment type="similarity">
    <text evidence="6">Belongs to the methyl-accepting chemotaxis (MCP) protein family.</text>
</comment>
<dbReference type="SMART" id="SM00283">
    <property type="entry name" value="MA"/>
    <property type="match status" value="1"/>
</dbReference>
<dbReference type="SUPFAM" id="SSF58104">
    <property type="entry name" value="Methyl-accepting chemotaxis protein (MCP) signaling domain"/>
    <property type="match status" value="1"/>
</dbReference>
<gene>
    <name evidence="12" type="ORF">AY586_11015</name>
</gene>
<proteinExistence type="inferred from homology"/>
<feature type="transmembrane region" description="Helical" evidence="9">
    <location>
        <begin position="308"/>
        <end position="332"/>
    </location>
</feature>
<dbReference type="Proteomes" id="UP000075766">
    <property type="component" value="Unassembled WGS sequence"/>
</dbReference>
<evidence type="ECO:0000256" key="2">
    <source>
        <dbReference type="ARBA" id="ARBA00022692"/>
    </source>
</evidence>
<sequence>MNRSMFKHLSLKVALAVILAVALLSLLSLSGLVISRQFDQVAQARHNRHLVDVAYAVEAVAHNLAVERGLSAGYIGSGDDALYQKILAQRERADAALVRVEALIDPARLGEGDLVDGLRRLVELAAGRPRIRTQVDARNGAEAFGFYSEINANALDLFVKCIGHVGDDLARRQLLMSWHLAWVKEKLGQLRGKVNGVLSAGEITPAAQQALRFYVADLRRAVGQFGSETDPGLQRQFNVVVDSDTARMMDRVQNRLLAESGALTGEYPPPGDWFAAATRYIGEVKALMDAVRTGILAAMEQRQSRAQLAVAVSFVVFGVLLALVALVSVAVARKLTGKIDRVRQALDRITSTGDLSLRLADDSRDELGLILRAVDRMVANLREVLEQLVVSDRSTSASIHKVERVSDQVVAQVASADGAVHGISGVTQSLNETSGRITEAAEGALDSTVRFTELSREAREMTQGTQQAIEALAGMNERAFGSTASLNDKSQSIARILDSVNAISEQTNLLALNAAIEAARAGESGRGFAVVADEVRQLAIRSQTATGEIGGVLAAIRSEAEALRQIMEEIRDTSQRTSERSARSLGNIDNLHAQIEGIREQIELVAEAAQRQHAAAEEIAAEVATVKGESGEIASAMADLRSLIADLESSHGAMTRVMQKFRV</sequence>
<evidence type="ECO:0000259" key="10">
    <source>
        <dbReference type="PROSITE" id="PS50111"/>
    </source>
</evidence>
<dbReference type="PROSITE" id="PS50111">
    <property type="entry name" value="CHEMOTAXIS_TRANSDUC_2"/>
    <property type="match status" value="1"/>
</dbReference>
<evidence type="ECO:0000256" key="7">
    <source>
        <dbReference type="PROSITE-ProRule" id="PRU00284"/>
    </source>
</evidence>
<dbReference type="SMART" id="SM00304">
    <property type="entry name" value="HAMP"/>
    <property type="match status" value="1"/>
</dbReference>
<comment type="caution">
    <text evidence="12">The sequence shown here is derived from an EMBL/GenBank/DDBJ whole genome shotgun (WGS) entry which is preliminary data.</text>
</comment>
<accession>A0ABR5VJ69</accession>
<dbReference type="PROSITE" id="PS50885">
    <property type="entry name" value="HAMP"/>
    <property type="match status" value="1"/>
</dbReference>
<keyword evidence="2 9" id="KW-0812">Transmembrane</keyword>
<comment type="subcellular location">
    <subcellularLocation>
        <location evidence="1">Membrane</location>
        <topology evidence="1">Multi-pass membrane protein</topology>
    </subcellularLocation>
</comment>
<dbReference type="Pfam" id="PF00672">
    <property type="entry name" value="HAMP"/>
    <property type="match status" value="1"/>
</dbReference>
<evidence type="ECO:0000256" key="9">
    <source>
        <dbReference type="SAM" id="Phobius"/>
    </source>
</evidence>
<keyword evidence="5 7" id="KW-0807">Transducer</keyword>
<name>A0ABR5VJ69_MARGR</name>
<dbReference type="Pfam" id="PF08376">
    <property type="entry name" value="NIT"/>
    <property type="match status" value="1"/>
</dbReference>
<evidence type="ECO:0000256" key="1">
    <source>
        <dbReference type="ARBA" id="ARBA00004141"/>
    </source>
</evidence>